<protein>
    <submittedName>
        <fullName evidence="1">Uncharacterized protein</fullName>
    </submittedName>
</protein>
<dbReference type="Proteomes" id="UP000032142">
    <property type="component" value="Unassembled WGS sequence"/>
</dbReference>
<gene>
    <name evidence="1" type="ORF">F383_05243</name>
</gene>
<keyword evidence="2" id="KW-1185">Reference proteome</keyword>
<sequence length="21" mass="2428">MPKCCEVYLKEEEDGGNKQKV</sequence>
<organism evidence="1 2">
    <name type="scientific">Gossypium arboreum</name>
    <name type="common">Tree cotton</name>
    <name type="synonym">Gossypium nanking</name>
    <dbReference type="NCBI Taxonomy" id="29729"/>
    <lineage>
        <taxon>Eukaryota</taxon>
        <taxon>Viridiplantae</taxon>
        <taxon>Streptophyta</taxon>
        <taxon>Embryophyta</taxon>
        <taxon>Tracheophyta</taxon>
        <taxon>Spermatophyta</taxon>
        <taxon>Magnoliopsida</taxon>
        <taxon>eudicotyledons</taxon>
        <taxon>Gunneridae</taxon>
        <taxon>Pentapetalae</taxon>
        <taxon>rosids</taxon>
        <taxon>malvids</taxon>
        <taxon>Malvales</taxon>
        <taxon>Malvaceae</taxon>
        <taxon>Malvoideae</taxon>
        <taxon>Gossypium</taxon>
    </lineage>
</organism>
<name>A0A0B0NG89_GOSAR</name>
<dbReference type="AlphaFoldDB" id="A0A0B0NG89"/>
<evidence type="ECO:0000313" key="2">
    <source>
        <dbReference type="Proteomes" id="UP000032142"/>
    </source>
</evidence>
<reference evidence="2" key="1">
    <citation type="submission" date="2014-09" db="EMBL/GenBank/DDBJ databases">
        <authorList>
            <person name="Mudge J."/>
            <person name="Ramaraj T."/>
            <person name="Lindquist I.E."/>
            <person name="Bharti A.K."/>
            <person name="Sundararajan A."/>
            <person name="Cameron C.T."/>
            <person name="Woodward J.E."/>
            <person name="May G.D."/>
            <person name="Brubaker C."/>
            <person name="Broadhvest J."/>
            <person name="Wilkins T.A."/>
        </authorList>
    </citation>
    <scope>NUCLEOTIDE SEQUENCE</scope>
    <source>
        <strain evidence="2">cv. AKA8401</strain>
    </source>
</reference>
<proteinExistence type="predicted"/>
<evidence type="ECO:0000313" key="1">
    <source>
        <dbReference type="EMBL" id="KHG13598.1"/>
    </source>
</evidence>
<dbReference type="EMBL" id="KN399948">
    <property type="protein sequence ID" value="KHG13598.1"/>
    <property type="molecule type" value="Genomic_DNA"/>
</dbReference>
<accession>A0A0B0NG89</accession>